<evidence type="ECO:0000313" key="3">
    <source>
        <dbReference type="Proteomes" id="UP001149719"/>
    </source>
</evidence>
<reference evidence="2" key="1">
    <citation type="submission" date="2022-12" db="EMBL/GenBank/DDBJ databases">
        <title>Marinomonas 15G1-11 sp. nov, isolated from marine algae.</title>
        <authorList>
            <person name="Butt M."/>
            <person name="Choi D.G."/>
            <person name="Kim J.M."/>
            <person name="Lee J.K."/>
            <person name="Baek J.H."/>
            <person name="Jeon C.O."/>
        </authorList>
    </citation>
    <scope>NUCLEOTIDE SEQUENCE</scope>
    <source>
        <strain evidence="2">15G1-11</strain>
    </source>
</reference>
<dbReference type="PANTHER" id="PTHR34322:SF2">
    <property type="entry name" value="TRANSPOSASE IS200-LIKE DOMAIN-CONTAINING PROTEIN"/>
    <property type="match status" value="1"/>
</dbReference>
<dbReference type="SMART" id="SM01321">
    <property type="entry name" value="Y1_Tnp"/>
    <property type="match status" value="1"/>
</dbReference>
<dbReference type="InterPro" id="IPR002686">
    <property type="entry name" value="Transposase_17"/>
</dbReference>
<gene>
    <name evidence="2" type="ORF">O1D97_02310</name>
</gene>
<evidence type="ECO:0000313" key="2">
    <source>
        <dbReference type="EMBL" id="MCZ2720508.1"/>
    </source>
</evidence>
<evidence type="ECO:0000259" key="1">
    <source>
        <dbReference type="SMART" id="SM01321"/>
    </source>
</evidence>
<dbReference type="Proteomes" id="UP001149719">
    <property type="component" value="Unassembled WGS sequence"/>
</dbReference>
<dbReference type="Gene3D" id="3.30.70.1290">
    <property type="entry name" value="Transposase IS200-like"/>
    <property type="match status" value="1"/>
</dbReference>
<accession>A0ABT4JQ69</accession>
<dbReference type="SUPFAM" id="SSF143422">
    <property type="entry name" value="Transposase IS200-like"/>
    <property type="match status" value="1"/>
</dbReference>
<comment type="caution">
    <text evidence="2">The sequence shown here is derived from an EMBL/GenBank/DDBJ whole genome shotgun (WGS) entry which is preliminary data.</text>
</comment>
<sequence length="322" mass="37136">MPRARSQQVRLSDTPYYHCISRCVRRAFLCGKDSVTGKSFEHRRGWIEARILFLSQIFSIDICAYAVMSNHLHIVLHINEKQAKSWSTHEVLRRWHSLHKGTLFTQQYARGETMPAYAIKLAERSAEAYRERLSDISWFMRELNEPIARQANAEDECTGRFWEGRFKSQALLDEASVLACMAYVDLNPIRANIAATPETSDFTSIKKRVESAKKITQPKVLYPFIGDDHKDKNEGILFKLTDYLQLVDMTGRIARQDKRKTIDLSLSPILQRLGISSDNWLTIAIKFEQNTHGIVGQENSITRYKNAQPRSRPNKRCCKLLA</sequence>
<organism evidence="2 3">
    <name type="scientific">Marinomonas phaeophyticola</name>
    <dbReference type="NCBI Taxonomy" id="3004091"/>
    <lineage>
        <taxon>Bacteria</taxon>
        <taxon>Pseudomonadati</taxon>
        <taxon>Pseudomonadota</taxon>
        <taxon>Gammaproteobacteria</taxon>
        <taxon>Oceanospirillales</taxon>
        <taxon>Oceanospirillaceae</taxon>
        <taxon>Marinomonas</taxon>
    </lineage>
</organism>
<protein>
    <submittedName>
        <fullName evidence="2">Transposase</fullName>
    </submittedName>
</protein>
<feature type="domain" description="Transposase IS200-like" evidence="1">
    <location>
        <begin position="12"/>
        <end position="187"/>
    </location>
</feature>
<dbReference type="InterPro" id="IPR036515">
    <property type="entry name" value="Transposase_17_sf"/>
</dbReference>
<dbReference type="PANTHER" id="PTHR34322">
    <property type="entry name" value="TRANSPOSASE, Y1_TNP DOMAIN-CONTAINING"/>
    <property type="match status" value="1"/>
</dbReference>
<name>A0ABT4JQ69_9GAMM</name>
<dbReference type="RefSeq" id="WP_269122468.1">
    <property type="nucleotide sequence ID" value="NZ_JAPUBN010000007.1"/>
</dbReference>
<keyword evidence="3" id="KW-1185">Reference proteome</keyword>
<dbReference type="EMBL" id="JAPUBN010000007">
    <property type="protein sequence ID" value="MCZ2720508.1"/>
    <property type="molecule type" value="Genomic_DNA"/>
</dbReference>
<proteinExistence type="predicted"/>